<dbReference type="EMBL" id="CP030850">
    <property type="protein sequence ID" value="AXE19236.1"/>
    <property type="molecule type" value="Genomic_DNA"/>
</dbReference>
<accession>A0A344TKR5</accession>
<keyword evidence="2" id="KW-0223">Dioxygenase</keyword>
<dbReference type="PANTHER" id="PTHR20883">
    <property type="entry name" value="PHYTANOYL-COA DIOXYGENASE DOMAIN CONTAINING 1"/>
    <property type="match status" value="1"/>
</dbReference>
<evidence type="ECO:0000313" key="2">
    <source>
        <dbReference type="EMBL" id="AXE19236.1"/>
    </source>
</evidence>
<keyword evidence="2" id="KW-0560">Oxidoreductase</keyword>
<keyword evidence="3" id="KW-1185">Reference proteome</keyword>
<dbReference type="Pfam" id="PF05721">
    <property type="entry name" value="PhyH"/>
    <property type="match status" value="1"/>
</dbReference>
<dbReference type="KEGG" id="run:DR864_16510"/>
<dbReference type="GO" id="GO:0016706">
    <property type="term" value="F:2-oxoglutarate-dependent dioxygenase activity"/>
    <property type="evidence" value="ECO:0007669"/>
    <property type="project" value="UniProtKB-ARBA"/>
</dbReference>
<protein>
    <submittedName>
        <fullName evidence="2">Phytanoyl-CoA dioxygenase</fullName>
    </submittedName>
</protein>
<dbReference type="AlphaFoldDB" id="A0A344TKR5"/>
<dbReference type="Gene3D" id="2.60.120.620">
    <property type="entry name" value="q2cbj1_9rhob like domain"/>
    <property type="match status" value="1"/>
</dbReference>
<dbReference type="Proteomes" id="UP000251993">
    <property type="component" value="Chromosome"/>
</dbReference>
<dbReference type="GO" id="GO:0005506">
    <property type="term" value="F:iron ion binding"/>
    <property type="evidence" value="ECO:0007669"/>
    <property type="project" value="UniProtKB-ARBA"/>
</dbReference>
<dbReference type="InterPro" id="IPR008775">
    <property type="entry name" value="Phytyl_CoA_dOase-like"/>
</dbReference>
<gene>
    <name evidence="2" type="ORF">DR864_16510</name>
</gene>
<name>A0A344TKR5_9BACT</name>
<sequence>MATLAEQFRQEGFLLLRNFLDKSVVENIYREAREIFAVQIKRVTGRVVDIDNRDEFESAMFEFFEKDFPAFRNTGVTVQHSLSLHRFAVSEKISDLLKEVGIDQPVIGARPAMQFNSRFLSKDGSKHWKLDAHQDWRTGQGSLDSTVIWFPMVDAGADLGALQVIPRSHKTGLLESTTSGYQGGITADLKDEDFIQTEFQLGDLLIFSAFLVHQSGNNITRNIRWSVQLRFNNLAEPTFIERGYPMAYIYKPEAELVTPNFPSVEQLETVFASSPAPAVQ</sequence>
<proteinExistence type="predicted"/>
<dbReference type="SUPFAM" id="SSF51197">
    <property type="entry name" value="Clavaminate synthase-like"/>
    <property type="match status" value="1"/>
</dbReference>
<dbReference type="OrthoDB" id="976214at2"/>
<reference evidence="2 3" key="1">
    <citation type="submission" date="2018-07" db="EMBL/GenBank/DDBJ databases">
        <title>Genome sequencing of Runella.</title>
        <authorList>
            <person name="Baek M.-G."/>
            <person name="Yi H."/>
        </authorList>
    </citation>
    <scope>NUCLEOTIDE SEQUENCE [LARGE SCALE GENOMIC DNA]</scope>
    <source>
        <strain evidence="2 3">HYN0085</strain>
    </source>
</reference>
<organism evidence="2 3">
    <name type="scientific">Runella rosea</name>
    <dbReference type="NCBI Taxonomy" id="2259595"/>
    <lineage>
        <taxon>Bacteria</taxon>
        <taxon>Pseudomonadati</taxon>
        <taxon>Bacteroidota</taxon>
        <taxon>Cytophagia</taxon>
        <taxon>Cytophagales</taxon>
        <taxon>Spirosomataceae</taxon>
        <taxon>Runella</taxon>
    </lineage>
</organism>
<evidence type="ECO:0000256" key="1">
    <source>
        <dbReference type="ARBA" id="ARBA00001954"/>
    </source>
</evidence>
<dbReference type="PANTHER" id="PTHR20883:SF48">
    <property type="entry name" value="ECTOINE DIOXYGENASE"/>
    <property type="match status" value="1"/>
</dbReference>
<evidence type="ECO:0000313" key="3">
    <source>
        <dbReference type="Proteomes" id="UP000251993"/>
    </source>
</evidence>
<comment type="cofactor">
    <cofactor evidence="1">
        <name>Fe(2+)</name>
        <dbReference type="ChEBI" id="CHEBI:29033"/>
    </cofactor>
</comment>
<dbReference type="RefSeq" id="WP_114068020.1">
    <property type="nucleotide sequence ID" value="NZ_CP030850.1"/>
</dbReference>